<dbReference type="InterPro" id="IPR006553">
    <property type="entry name" value="Leu-rich_rpt_Cys-con_subtyp"/>
</dbReference>
<dbReference type="Pfam" id="PF25372">
    <property type="entry name" value="DUF7885"/>
    <property type="match status" value="1"/>
</dbReference>
<dbReference type="AlphaFoldDB" id="A0A8J5MLE1"/>
<evidence type="ECO:0000259" key="2">
    <source>
        <dbReference type="PROSITE" id="PS50181"/>
    </source>
</evidence>
<name>A0A8J5MLE1_HOMAM</name>
<sequence>MSVYFLPFEVLVNLFNYLGVSDLLAASCVCSLWREASIIPLADKVTIMITDDAAPAMETFQATCVPYRNWVFKEVDIRLQAQFAEVWRNVSGKVKSLKLLHADLSQQEFISLLKQCSSLEDLRLDGLAHLLMAGTLLSNPEDVKMLSASLKNVTRLHLACSRYLTDSLFSRLTSVVGSLSKLSLAGCQITFHEAIHRRFYPQDGRITESDHVLTFKHILKCIEENSSTLKELSLGRTIIDSEALYNLSKVPGLQLQSLHLMSCDQLSKSGIQLLCENQKSITDLDLSLCSRITDYAVLSVCQHLPNIKKLNLRRCQGITEVGIRALGQLKHLEELNISHLEAVTSESVEEALGKEPRPTLRVLNLASLPLSWKTVANMATLTPNLIHLDAICKSLTKLQILNINGCTPVSDIGLSGHGLGQNDPNVAETGLSLEALGIREREWQLQTPHQGLSSPAVEEPAVALETDVKDDAYPFKVQLGSRAEKVLRQEEEVKRYLLNNVEDIVKSSEYGVCNLIGLRELNLCGCKKITNVTLVHAFNFRELQYLNLSHCYSIGEAGLEAMARHCPSLEVLMLAECGQTTDQVILVIAHYLRRIKTLDLQMCVQLTDDALDSLSNCHTLQYLDVSGCDRMSLEQVRFVQGKIPRLLNFHHRGVREKGPSEMHMEELPSKFTVQIPPPPPLFSKLKRKGARR</sequence>
<dbReference type="SUPFAM" id="SSF81383">
    <property type="entry name" value="F-box domain"/>
    <property type="match status" value="1"/>
</dbReference>
<evidence type="ECO:0000313" key="4">
    <source>
        <dbReference type="Proteomes" id="UP000747542"/>
    </source>
</evidence>
<protein>
    <submittedName>
        <fullName evidence="3">F-box/LRR-repeat protein 4-like 3</fullName>
    </submittedName>
</protein>
<organism evidence="3 4">
    <name type="scientific">Homarus americanus</name>
    <name type="common">American lobster</name>
    <dbReference type="NCBI Taxonomy" id="6706"/>
    <lineage>
        <taxon>Eukaryota</taxon>
        <taxon>Metazoa</taxon>
        <taxon>Ecdysozoa</taxon>
        <taxon>Arthropoda</taxon>
        <taxon>Crustacea</taxon>
        <taxon>Multicrustacea</taxon>
        <taxon>Malacostraca</taxon>
        <taxon>Eumalacostraca</taxon>
        <taxon>Eucarida</taxon>
        <taxon>Decapoda</taxon>
        <taxon>Pleocyemata</taxon>
        <taxon>Astacidea</taxon>
        <taxon>Nephropoidea</taxon>
        <taxon>Nephropidae</taxon>
        <taxon>Homarus</taxon>
    </lineage>
</organism>
<dbReference type="SUPFAM" id="SSF52047">
    <property type="entry name" value="RNI-like"/>
    <property type="match status" value="1"/>
</dbReference>
<keyword evidence="1" id="KW-0833">Ubl conjugation pathway</keyword>
<dbReference type="PANTHER" id="PTHR13382">
    <property type="entry name" value="MITOCHONDRIAL ATP SYNTHASE COUPLING FACTOR B"/>
    <property type="match status" value="1"/>
</dbReference>
<dbReference type="InterPro" id="IPR050648">
    <property type="entry name" value="F-box_LRR-repeat"/>
</dbReference>
<dbReference type="Pfam" id="PF13516">
    <property type="entry name" value="LRR_6"/>
    <property type="match status" value="2"/>
</dbReference>
<gene>
    <name evidence="3" type="primary">Fbxl4-L3</name>
    <name evidence="3" type="ORF">Hamer_G016055</name>
</gene>
<dbReference type="Gene3D" id="1.20.1280.50">
    <property type="match status" value="1"/>
</dbReference>
<evidence type="ECO:0000256" key="1">
    <source>
        <dbReference type="ARBA" id="ARBA00022786"/>
    </source>
</evidence>
<dbReference type="PANTHER" id="PTHR13382:SF67">
    <property type="entry name" value="SCF E3 UBIQUITIN LIGASE COMPLEX F-BOX PROTEIN POF2"/>
    <property type="match status" value="1"/>
</dbReference>
<dbReference type="PROSITE" id="PS50181">
    <property type="entry name" value="FBOX"/>
    <property type="match status" value="1"/>
</dbReference>
<dbReference type="InterPro" id="IPR001611">
    <property type="entry name" value="Leu-rich_rpt"/>
</dbReference>
<dbReference type="Proteomes" id="UP000747542">
    <property type="component" value="Unassembled WGS sequence"/>
</dbReference>
<accession>A0A8J5MLE1</accession>
<dbReference type="InterPro" id="IPR001810">
    <property type="entry name" value="F-box_dom"/>
</dbReference>
<dbReference type="Pfam" id="PF12937">
    <property type="entry name" value="F-box-like"/>
    <property type="match status" value="1"/>
</dbReference>
<keyword evidence="4" id="KW-1185">Reference proteome</keyword>
<proteinExistence type="predicted"/>
<dbReference type="EMBL" id="JAHLQT010041065">
    <property type="protein sequence ID" value="KAG7155676.1"/>
    <property type="molecule type" value="Genomic_DNA"/>
</dbReference>
<reference evidence="3" key="1">
    <citation type="journal article" date="2021" name="Sci. Adv.">
        <title>The American lobster genome reveals insights on longevity, neural, and immune adaptations.</title>
        <authorList>
            <person name="Polinski J.M."/>
            <person name="Zimin A.V."/>
            <person name="Clark K.F."/>
            <person name="Kohn A.B."/>
            <person name="Sadowski N."/>
            <person name="Timp W."/>
            <person name="Ptitsyn A."/>
            <person name="Khanna P."/>
            <person name="Romanova D.Y."/>
            <person name="Williams P."/>
            <person name="Greenwood S.J."/>
            <person name="Moroz L.L."/>
            <person name="Walt D.R."/>
            <person name="Bodnar A.G."/>
        </authorList>
    </citation>
    <scope>NUCLEOTIDE SEQUENCE</scope>
    <source>
        <strain evidence="3">GMGI-L3</strain>
    </source>
</reference>
<dbReference type="SMART" id="SM00367">
    <property type="entry name" value="LRR_CC"/>
    <property type="match status" value="11"/>
</dbReference>
<feature type="domain" description="F-box" evidence="2">
    <location>
        <begin position="1"/>
        <end position="49"/>
    </location>
</feature>
<evidence type="ECO:0000313" key="3">
    <source>
        <dbReference type="EMBL" id="KAG7155676.1"/>
    </source>
</evidence>
<dbReference type="GO" id="GO:0005737">
    <property type="term" value="C:cytoplasm"/>
    <property type="evidence" value="ECO:0007669"/>
    <property type="project" value="TreeGrafter"/>
</dbReference>
<dbReference type="Gene3D" id="3.80.10.10">
    <property type="entry name" value="Ribonuclease Inhibitor"/>
    <property type="match status" value="4"/>
</dbReference>
<comment type="caution">
    <text evidence="3">The sequence shown here is derived from an EMBL/GenBank/DDBJ whole genome shotgun (WGS) entry which is preliminary data.</text>
</comment>
<dbReference type="InterPro" id="IPR036047">
    <property type="entry name" value="F-box-like_dom_sf"/>
</dbReference>
<dbReference type="InterPro" id="IPR032675">
    <property type="entry name" value="LRR_dom_sf"/>
</dbReference>
<dbReference type="InterPro" id="IPR057207">
    <property type="entry name" value="FBXL15_LRR"/>
</dbReference>